<dbReference type="GeneID" id="34462298"/>
<accession>A0A1L9VRX5</accession>
<protein>
    <submittedName>
        <fullName evidence="1">Uncharacterized protein</fullName>
    </submittedName>
</protein>
<dbReference type="STRING" id="1160497.A0A1L9VRX5"/>
<dbReference type="AlphaFoldDB" id="A0A1L9VRX5"/>
<sequence length="154" mass="17850">MMRLRSPGPTLASSERDILSHLRANNYDKWGWVIYRCTYNDDEAWSRFKNVVNHQARELIAKSDAPEIADSLEWTFIEGRDTLENASKDQLRTRFNAWAAGAADVENPQRIKHPYGFYGIPRYNYFVHVDHDALRSVAYDTPQPPELDLDCSVM</sequence>
<reference evidence="2" key="1">
    <citation type="journal article" date="2017" name="Genome Biol.">
        <title>Comparative genomics reveals high biological diversity and specific adaptations in the industrially and medically important fungal genus Aspergillus.</title>
        <authorList>
            <person name="de Vries R.P."/>
            <person name="Riley R."/>
            <person name="Wiebenga A."/>
            <person name="Aguilar-Osorio G."/>
            <person name="Amillis S."/>
            <person name="Uchima C.A."/>
            <person name="Anderluh G."/>
            <person name="Asadollahi M."/>
            <person name="Askin M."/>
            <person name="Barry K."/>
            <person name="Battaglia E."/>
            <person name="Bayram O."/>
            <person name="Benocci T."/>
            <person name="Braus-Stromeyer S.A."/>
            <person name="Caldana C."/>
            <person name="Canovas D."/>
            <person name="Cerqueira G.C."/>
            <person name="Chen F."/>
            <person name="Chen W."/>
            <person name="Choi C."/>
            <person name="Clum A."/>
            <person name="Dos Santos R.A."/>
            <person name="Damasio A.R."/>
            <person name="Diallinas G."/>
            <person name="Emri T."/>
            <person name="Fekete E."/>
            <person name="Flipphi M."/>
            <person name="Freyberg S."/>
            <person name="Gallo A."/>
            <person name="Gournas C."/>
            <person name="Habgood R."/>
            <person name="Hainaut M."/>
            <person name="Harispe M.L."/>
            <person name="Henrissat B."/>
            <person name="Hilden K.S."/>
            <person name="Hope R."/>
            <person name="Hossain A."/>
            <person name="Karabika E."/>
            <person name="Karaffa L."/>
            <person name="Karanyi Z."/>
            <person name="Krasevec N."/>
            <person name="Kuo A."/>
            <person name="Kusch H."/>
            <person name="LaButti K."/>
            <person name="Lagendijk E.L."/>
            <person name="Lapidus A."/>
            <person name="Levasseur A."/>
            <person name="Lindquist E."/>
            <person name="Lipzen A."/>
            <person name="Logrieco A.F."/>
            <person name="MacCabe A."/>
            <person name="Maekelae M.R."/>
            <person name="Malavazi I."/>
            <person name="Melin P."/>
            <person name="Meyer V."/>
            <person name="Mielnichuk N."/>
            <person name="Miskei M."/>
            <person name="Molnar A.P."/>
            <person name="Mule G."/>
            <person name="Ngan C.Y."/>
            <person name="Orejas M."/>
            <person name="Orosz E."/>
            <person name="Ouedraogo J.P."/>
            <person name="Overkamp K.M."/>
            <person name="Park H.-S."/>
            <person name="Perrone G."/>
            <person name="Piumi F."/>
            <person name="Punt P.J."/>
            <person name="Ram A.F."/>
            <person name="Ramon A."/>
            <person name="Rauscher S."/>
            <person name="Record E."/>
            <person name="Riano-Pachon D.M."/>
            <person name="Robert V."/>
            <person name="Roehrig J."/>
            <person name="Ruller R."/>
            <person name="Salamov A."/>
            <person name="Salih N.S."/>
            <person name="Samson R.A."/>
            <person name="Sandor E."/>
            <person name="Sanguinetti M."/>
            <person name="Schuetze T."/>
            <person name="Sepcic K."/>
            <person name="Shelest E."/>
            <person name="Sherlock G."/>
            <person name="Sophianopoulou V."/>
            <person name="Squina F.M."/>
            <person name="Sun H."/>
            <person name="Susca A."/>
            <person name="Todd R.B."/>
            <person name="Tsang A."/>
            <person name="Unkles S.E."/>
            <person name="van de Wiele N."/>
            <person name="van Rossen-Uffink D."/>
            <person name="Oliveira J.V."/>
            <person name="Vesth T.C."/>
            <person name="Visser J."/>
            <person name="Yu J.-H."/>
            <person name="Zhou M."/>
            <person name="Andersen M.R."/>
            <person name="Archer D.B."/>
            <person name="Baker S.E."/>
            <person name="Benoit I."/>
            <person name="Brakhage A.A."/>
            <person name="Braus G.H."/>
            <person name="Fischer R."/>
            <person name="Frisvad J.C."/>
            <person name="Goldman G.H."/>
            <person name="Houbraken J."/>
            <person name="Oakley B."/>
            <person name="Pocsi I."/>
            <person name="Scazzocchio C."/>
            <person name="Seiboth B."/>
            <person name="vanKuyk P.A."/>
            <person name="Wortman J."/>
            <person name="Dyer P.S."/>
            <person name="Grigoriev I.V."/>
        </authorList>
    </citation>
    <scope>NUCLEOTIDE SEQUENCE [LARGE SCALE GENOMIC DNA]</scope>
    <source>
        <strain evidence="2">CBS 516.65</strain>
    </source>
</reference>
<keyword evidence="2" id="KW-1185">Reference proteome</keyword>
<name>A0A1L9VRX5_ASPGL</name>
<dbReference type="EMBL" id="KV878892">
    <property type="protein sequence ID" value="OJJ86642.1"/>
    <property type="molecule type" value="Genomic_DNA"/>
</dbReference>
<organism evidence="1 2">
    <name type="scientific">Aspergillus glaucus CBS 516.65</name>
    <dbReference type="NCBI Taxonomy" id="1160497"/>
    <lineage>
        <taxon>Eukaryota</taxon>
        <taxon>Fungi</taxon>
        <taxon>Dikarya</taxon>
        <taxon>Ascomycota</taxon>
        <taxon>Pezizomycotina</taxon>
        <taxon>Eurotiomycetes</taxon>
        <taxon>Eurotiomycetidae</taxon>
        <taxon>Eurotiales</taxon>
        <taxon>Aspergillaceae</taxon>
        <taxon>Aspergillus</taxon>
        <taxon>Aspergillus subgen. Aspergillus</taxon>
    </lineage>
</organism>
<dbReference type="OrthoDB" id="4424523at2759"/>
<evidence type="ECO:0000313" key="1">
    <source>
        <dbReference type="EMBL" id="OJJ86642.1"/>
    </source>
</evidence>
<dbReference type="VEuPathDB" id="FungiDB:ASPGLDRAFT_44489"/>
<proteinExistence type="predicted"/>
<evidence type="ECO:0000313" key="2">
    <source>
        <dbReference type="Proteomes" id="UP000184300"/>
    </source>
</evidence>
<gene>
    <name evidence="1" type="ORF">ASPGLDRAFT_44489</name>
</gene>
<dbReference type="Proteomes" id="UP000184300">
    <property type="component" value="Unassembled WGS sequence"/>
</dbReference>
<dbReference type="RefSeq" id="XP_022403331.1">
    <property type="nucleotide sequence ID" value="XM_022546037.1"/>
</dbReference>